<name>A0ABR4QEE7_9CEST</name>
<accession>A0ABR4QEE7</accession>
<protein>
    <submittedName>
        <fullName evidence="1">Uncharacterized protein</fullName>
    </submittedName>
</protein>
<dbReference type="Proteomes" id="UP001651158">
    <property type="component" value="Unassembled WGS sequence"/>
</dbReference>
<gene>
    <name evidence="1" type="ORF">TcWFU_006206</name>
</gene>
<evidence type="ECO:0000313" key="2">
    <source>
        <dbReference type="Proteomes" id="UP001651158"/>
    </source>
</evidence>
<proteinExistence type="predicted"/>
<sequence>MQVKAFATTVSEGSRPPRPRKETLYLKQCSLINGSAIAQRIGLIYPFVKNYCELDTGSKSGLRPQAPRLLRCQSSAQTCCLRHTFFFYG</sequence>
<evidence type="ECO:0000313" key="1">
    <source>
        <dbReference type="EMBL" id="KAL5107844.1"/>
    </source>
</evidence>
<reference evidence="1 2" key="1">
    <citation type="journal article" date="2022" name="Front. Cell. Infect. Microbiol.">
        <title>The Genomes of Two Strains of Taenia crassiceps the Animal Model for the Study of Human Cysticercosis.</title>
        <authorList>
            <person name="Bobes R.J."/>
            <person name="Estrada K."/>
            <person name="Rios-Valencia D.G."/>
            <person name="Calderon-Gallegos A."/>
            <person name="de la Torre P."/>
            <person name="Carrero J.C."/>
            <person name="Sanchez-Flores A."/>
            <person name="Laclette J.P."/>
        </authorList>
    </citation>
    <scope>NUCLEOTIDE SEQUENCE [LARGE SCALE GENOMIC DNA]</scope>
    <source>
        <strain evidence="1">WFUcys</strain>
    </source>
</reference>
<organism evidence="1 2">
    <name type="scientific">Taenia crassiceps</name>
    <dbReference type="NCBI Taxonomy" id="6207"/>
    <lineage>
        <taxon>Eukaryota</taxon>
        <taxon>Metazoa</taxon>
        <taxon>Spiralia</taxon>
        <taxon>Lophotrochozoa</taxon>
        <taxon>Platyhelminthes</taxon>
        <taxon>Cestoda</taxon>
        <taxon>Eucestoda</taxon>
        <taxon>Cyclophyllidea</taxon>
        <taxon>Taeniidae</taxon>
        <taxon>Taenia</taxon>
    </lineage>
</organism>
<keyword evidence="2" id="KW-1185">Reference proteome</keyword>
<dbReference type="EMBL" id="JAKROA010000004">
    <property type="protein sequence ID" value="KAL5107844.1"/>
    <property type="molecule type" value="Genomic_DNA"/>
</dbReference>
<comment type="caution">
    <text evidence="1">The sequence shown here is derived from an EMBL/GenBank/DDBJ whole genome shotgun (WGS) entry which is preliminary data.</text>
</comment>